<sequence length="80" mass="9224">MHGLRTIIRINNETVEPVRDDIDTQAKWILSLLNILDRNTFMTSGRLPESLRKLASARGIDVTLAETRAQELLQCRLQRH</sequence>
<organism evidence="1 2">
    <name type="scientific">Nitrosomonas nitrosa</name>
    <dbReference type="NCBI Taxonomy" id="52442"/>
    <lineage>
        <taxon>Bacteria</taxon>
        <taxon>Pseudomonadati</taxon>
        <taxon>Pseudomonadota</taxon>
        <taxon>Betaproteobacteria</taxon>
        <taxon>Nitrosomonadales</taxon>
        <taxon>Nitrosomonadaceae</taxon>
        <taxon>Nitrosomonas</taxon>
    </lineage>
</organism>
<dbReference type="EMBL" id="CAJNAP010000023">
    <property type="protein sequence ID" value="CAE6508578.1"/>
    <property type="molecule type" value="Genomic_DNA"/>
</dbReference>
<proteinExistence type="predicted"/>
<dbReference type="RefSeq" id="WP_204800006.1">
    <property type="nucleotide sequence ID" value="NZ_CAJNAP010000023.1"/>
</dbReference>
<accession>A0A8H8Z000</accession>
<protein>
    <submittedName>
        <fullName evidence="1">Uncharacterized protein</fullName>
    </submittedName>
</protein>
<evidence type="ECO:0000313" key="1">
    <source>
        <dbReference type="EMBL" id="CAE6508578.1"/>
    </source>
</evidence>
<reference evidence="1" key="1">
    <citation type="submission" date="2021-02" db="EMBL/GenBank/DDBJ databases">
        <authorList>
            <person name="Han P."/>
        </authorList>
    </citation>
    <scope>NUCLEOTIDE SEQUENCE</scope>
    <source>
        <strain evidence="1">Nitrosomonas nitrosa 18-3D</strain>
    </source>
</reference>
<dbReference type="Proteomes" id="UP000601736">
    <property type="component" value="Unassembled WGS sequence"/>
</dbReference>
<dbReference type="AlphaFoldDB" id="A0A8H8Z000"/>
<gene>
    <name evidence="1" type="ORF">NMYAN_30035</name>
</gene>
<name>A0A8H8Z000_9PROT</name>
<comment type="caution">
    <text evidence="1">The sequence shown here is derived from an EMBL/GenBank/DDBJ whole genome shotgun (WGS) entry which is preliminary data.</text>
</comment>
<evidence type="ECO:0000313" key="2">
    <source>
        <dbReference type="Proteomes" id="UP000601736"/>
    </source>
</evidence>